<comment type="caution">
    <text evidence="1">The sequence shown here is derived from an EMBL/GenBank/DDBJ whole genome shotgun (WGS) entry which is preliminary data.</text>
</comment>
<evidence type="ECO:0000313" key="1">
    <source>
        <dbReference type="EMBL" id="MFD1516923.1"/>
    </source>
</evidence>
<dbReference type="InterPro" id="IPR019587">
    <property type="entry name" value="Polyketide_cyclase/dehydratase"/>
</dbReference>
<name>A0ABW4EMU7_9PSEU</name>
<dbReference type="Pfam" id="PF10604">
    <property type="entry name" value="Polyketide_cyc2"/>
    <property type="match status" value="1"/>
</dbReference>
<dbReference type="Proteomes" id="UP001597114">
    <property type="component" value="Unassembled WGS sequence"/>
</dbReference>
<accession>A0ABW4EMU7</accession>
<keyword evidence="2" id="KW-1185">Reference proteome</keyword>
<dbReference type="EMBL" id="JBHUCO010000006">
    <property type="protein sequence ID" value="MFD1516923.1"/>
    <property type="molecule type" value="Genomic_DNA"/>
</dbReference>
<sequence>MAAKEKMIEASVVIRRPREEVFGFYRDFRNLPRFLGDVMAVEQVDSTDSRWTIQGPLGVRLAWTVRVTEERTNELIRYETVSLPLLTTYWEIHFSPGPQAGEAEVREVMKAPLGGLGRAALAVIRKFPDKEVAANLNRLRQLMETGTVTDTSYAVAGKFGRRAH</sequence>
<organism evidence="1 2">
    <name type="scientific">Pseudonocardia yunnanensis</name>
    <dbReference type="NCBI Taxonomy" id="58107"/>
    <lineage>
        <taxon>Bacteria</taxon>
        <taxon>Bacillati</taxon>
        <taxon>Actinomycetota</taxon>
        <taxon>Actinomycetes</taxon>
        <taxon>Pseudonocardiales</taxon>
        <taxon>Pseudonocardiaceae</taxon>
        <taxon>Pseudonocardia</taxon>
    </lineage>
</organism>
<protein>
    <submittedName>
        <fullName evidence="1">SRPBCC family protein</fullName>
    </submittedName>
</protein>
<dbReference type="SUPFAM" id="SSF55961">
    <property type="entry name" value="Bet v1-like"/>
    <property type="match status" value="1"/>
</dbReference>
<dbReference type="InterPro" id="IPR023393">
    <property type="entry name" value="START-like_dom_sf"/>
</dbReference>
<dbReference type="Gene3D" id="3.30.530.20">
    <property type="match status" value="1"/>
</dbReference>
<gene>
    <name evidence="1" type="ORF">ACFSJD_05460</name>
</gene>
<evidence type="ECO:0000313" key="2">
    <source>
        <dbReference type="Proteomes" id="UP001597114"/>
    </source>
</evidence>
<reference evidence="2" key="1">
    <citation type="journal article" date="2019" name="Int. J. Syst. Evol. Microbiol.">
        <title>The Global Catalogue of Microorganisms (GCM) 10K type strain sequencing project: providing services to taxonomists for standard genome sequencing and annotation.</title>
        <authorList>
            <consortium name="The Broad Institute Genomics Platform"/>
            <consortium name="The Broad Institute Genome Sequencing Center for Infectious Disease"/>
            <person name="Wu L."/>
            <person name="Ma J."/>
        </authorList>
    </citation>
    <scope>NUCLEOTIDE SEQUENCE [LARGE SCALE GENOMIC DNA]</scope>
    <source>
        <strain evidence="2">CCM 7043</strain>
    </source>
</reference>
<dbReference type="RefSeq" id="WP_344728960.1">
    <property type="nucleotide sequence ID" value="NZ_BAAAUS010000059.1"/>
</dbReference>
<proteinExistence type="predicted"/>